<dbReference type="Proteomes" id="UP001143307">
    <property type="component" value="Unassembled WGS sequence"/>
</dbReference>
<protein>
    <submittedName>
        <fullName evidence="1">Uncharacterized protein</fullName>
    </submittedName>
</protein>
<reference evidence="1" key="1">
    <citation type="submission" date="2019-02" db="EMBL/GenBank/DDBJ databases">
        <authorList>
            <person name="Li S.-H."/>
        </authorList>
    </citation>
    <scope>NUCLEOTIDE SEQUENCE</scope>
    <source>
        <strain evidence="1">IMCC8485</strain>
    </source>
</reference>
<dbReference type="EMBL" id="SHNP01000001">
    <property type="protein sequence ID" value="MCX2972609.1"/>
    <property type="molecule type" value="Genomic_DNA"/>
</dbReference>
<dbReference type="Pfam" id="PF20090">
    <property type="entry name" value="DUF6482"/>
    <property type="match status" value="1"/>
</dbReference>
<dbReference type="RefSeq" id="WP_279251605.1">
    <property type="nucleotide sequence ID" value="NZ_SHNP01000001.1"/>
</dbReference>
<dbReference type="InterPro" id="IPR045508">
    <property type="entry name" value="DUF6482"/>
</dbReference>
<evidence type="ECO:0000313" key="2">
    <source>
        <dbReference type="Proteomes" id="UP001143307"/>
    </source>
</evidence>
<organism evidence="1 2">
    <name type="scientific">Candidatus Seongchinamella marina</name>
    <dbReference type="NCBI Taxonomy" id="2518990"/>
    <lineage>
        <taxon>Bacteria</taxon>
        <taxon>Pseudomonadati</taxon>
        <taxon>Pseudomonadota</taxon>
        <taxon>Gammaproteobacteria</taxon>
        <taxon>Cellvibrionales</taxon>
        <taxon>Halieaceae</taxon>
        <taxon>Seongchinamella</taxon>
    </lineage>
</organism>
<comment type="caution">
    <text evidence="1">The sequence shown here is derived from an EMBL/GenBank/DDBJ whole genome shotgun (WGS) entry which is preliminary data.</text>
</comment>
<name>A0ABT3SRJ2_9GAMM</name>
<gene>
    <name evidence="1" type="ORF">EYC87_03280</name>
</gene>
<keyword evidence="2" id="KW-1185">Reference proteome</keyword>
<evidence type="ECO:0000313" key="1">
    <source>
        <dbReference type="EMBL" id="MCX2972609.1"/>
    </source>
</evidence>
<accession>A0ABT3SRJ2</accession>
<sequence>MKISLEQLSRLDRHAQAIIHSLDQALYQVTLTIGDDSYLLTENSGSILRRHSLQQVRELLSEMPLDSIRLRHQSAYDEMIGQPVRTADNTLEVPLSLDVMTAPVIH</sequence>
<proteinExistence type="predicted"/>